<evidence type="ECO:0000313" key="2">
    <source>
        <dbReference type="EMBL" id="MBB4928982.1"/>
    </source>
</evidence>
<comment type="caution">
    <text evidence="2">The sequence shown here is derived from an EMBL/GenBank/DDBJ whole genome shotgun (WGS) entry which is preliminary data.</text>
</comment>
<dbReference type="RefSeq" id="WP_184946711.1">
    <property type="nucleotide sequence ID" value="NZ_JACHJV010000003.1"/>
</dbReference>
<feature type="region of interest" description="Disordered" evidence="1">
    <location>
        <begin position="28"/>
        <end position="81"/>
    </location>
</feature>
<sequence length="456" mass="48400">MTAPTRDPFPLDLWSEAVYSRRSIPATLATGASAPGAPEPDPAVLPDGRRLPLAPPPLRLQPAHQGQHQRQRQDQRQQTGNVDLADPSVLAALLHYSCGLLQHDLTPGGWPLHRAVASARCRYPSELSLVVPAAAGGHRPGAVYRFDPLHHQLALVHHEMGGAPAVGAGTARFLVITSRFARTAQLYGDYAPRLCAQEAGMLLGAVHLVAAALGLRTRPGLDRETLLELCAGWTPDGVEHPMGYLEVGNAQASGRSTAVEARLPWVPPDAAAVLRARHSGAAIFDPEPVAAPRALLDDLGAALATAPFADFSCHLLVRQVADTPPGHYVHTGERLQSVRDGDPVPMLEQIGQTEGRVSLNFRSVACTAYLAVRRATAVARFGADAFRQVHLVAGAAAHLICVVAARHGLTARVHNGYDAATAERLLALTQDEETVLFQVAIGAAKPAAGFRLPVVF</sequence>
<dbReference type="InterPro" id="IPR000415">
    <property type="entry name" value="Nitroreductase-like"/>
</dbReference>
<gene>
    <name evidence="2" type="ORF">FHR34_008079</name>
</gene>
<dbReference type="Proteomes" id="UP000540506">
    <property type="component" value="Unassembled WGS sequence"/>
</dbReference>
<dbReference type="GO" id="GO:0016491">
    <property type="term" value="F:oxidoreductase activity"/>
    <property type="evidence" value="ECO:0007669"/>
    <property type="project" value="InterPro"/>
</dbReference>
<keyword evidence="3" id="KW-1185">Reference proteome</keyword>
<accession>A0A7W7RBM3</accession>
<dbReference type="EMBL" id="JACHJV010000003">
    <property type="protein sequence ID" value="MBB4928982.1"/>
    <property type="molecule type" value="Genomic_DNA"/>
</dbReference>
<dbReference type="AlphaFoldDB" id="A0A7W7RBM3"/>
<evidence type="ECO:0008006" key="4">
    <source>
        <dbReference type="Google" id="ProtNLM"/>
    </source>
</evidence>
<name>A0A7W7RBM3_KITKI</name>
<reference evidence="2 3" key="1">
    <citation type="submission" date="2020-08" db="EMBL/GenBank/DDBJ databases">
        <title>Sequencing the genomes of 1000 actinobacteria strains.</title>
        <authorList>
            <person name="Klenk H.-P."/>
        </authorList>
    </citation>
    <scope>NUCLEOTIDE SEQUENCE [LARGE SCALE GENOMIC DNA]</scope>
    <source>
        <strain evidence="2 3">DSM 41654</strain>
    </source>
</reference>
<dbReference type="Gene3D" id="3.40.109.10">
    <property type="entry name" value="NADH Oxidase"/>
    <property type="match status" value="2"/>
</dbReference>
<dbReference type="PANTHER" id="PTHR43745:SF2">
    <property type="entry name" value="NITROREDUCTASE MJ1384-RELATED"/>
    <property type="match status" value="1"/>
</dbReference>
<evidence type="ECO:0000313" key="3">
    <source>
        <dbReference type="Proteomes" id="UP000540506"/>
    </source>
</evidence>
<evidence type="ECO:0000256" key="1">
    <source>
        <dbReference type="SAM" id="MobiDB-lite"/>
    </source>
</evidence>
<proteinExistence type="predicted"/>
<dbReference type="SUPFAM" id="SSF55469">
    <property type="entry name" value="FMN-dependent nitroreductase-like"/>
    <property type="match status" value="1"/>
</dbReference>
<organism evidence="2 3">
    <name type="scientific">Kitasatospora kifunensis</name>
    <name type="common">Streptomyces kifunensis</name>
    <dbReference type="NCBI Taxonomy" id="58351"/>
    <lineage>
        <taxon>Bacteria</taxon>
        <taxon>Bacillati</taxon>
        <taxon>Actinomycetota</taxon>
        <taxon>Actinomycetes</taxon>
        <taxon>Kitasatosporales</taxon>
        <taxon>Streptomycetaceae</taxon>
        <taxon>Kitasatospora</taxon>
    </lineage>
</organism>
<protein>
    <recommendedName>
        <fullName evidence="4">Nitroreductase domain-containing protein</fullName>
    </recommendedName>
</protein>
<dbReference type="PANTHER" id="PTHR43745">
    <property type="entry name" value="NITROREDUCTASE MJ1384-RELATED"/>
    <property type="match status" value="1"/>
</dbReference>
<dbReference type="InterPro" id="IPR052544">
    <property type="entry name" value="Bacteriocin_Proc_Enz"/>
</dbReference>